<gene>
    <name evidence="1" type="ORF">MM415B02101_0007</name>
</gene>
<dbReference type="EMBL" id="MT142626">
    <property type="protein sequence ID" value="QJA86271.1"/>
    <property type="molecule type" value="Genomic_DNA"/>
</dbReference>
<accession>A0A6M3KXF5</accession>
<sequence length="342" mass="39453">MQIKIKRAEFLSVLEKLKPIIEDSNEFGSNFYFYNNKIFVFSNEICIFYPFVFINGEGNFPNCFLSADKLIDILPVISDTLDIKKDSINFKSKSVIGKLKINPIPNEMIDIIKFFDLNKIEKDKWLKLPKNFVEGISLCLFSVAKSSPVLYLKCINVNEDKIISSDNLRVSRFKIDTIKDNFLILNNSASEIIKYNIIEYQLSSPWFYFRTKEGILICLRRINEKYRDTDNFFDSFKGKNIILPKGLKETIDKAAILAEGDSYLDKEINIIIEDNKIKCIGENNMGLIEAILPIESKVKINFSINPIFFSSILNLSSYMTVGSDRILFKSKNFEHLIALVNK</sequence>
<organism evidence="1">
    <name type="scientific">viral metagenome</name>
    <dbReference type="NCBI Taxonomy" id="1070528"/>
    <lineage>
        <taxon>unclassified sequences</taxon>
        <taxon>metagenomes</taxon>
        <taxon>organismal metagenomes</taxon>
    </lineage>
</organism>
<evidence type="ECO:0008006" key="2">
    <source>
        <dbReference type="Google" id="ProtNLM"/>
    </source>
</evidence>
<protein>
    <recommendedName>
        <fullName evidence="2">DNA polymerase</fullName>
    </recommendedName>
</protein>
<name>A0A6M3KXF5_9ZZZZ</name>
<dbReference type="AlphaFoldDB" id="A0A6M3KXF5"/>
<proteinExistence type="predicted"/>
<evidence type="ECO:0000313" key="1">
    <source>
        <dbReference type="EMBL" id="QJA86271.1"/>
    </source>
</evidence>
<reference evidence="1" key="1">
    <citation type="submission" date="2020-03" db="EMBL/GenBank/DDBJ databases">
        <title>The deep terrestrial virosphere.</title>
        <authorList>
            <person name="Holmfeldt K."/>
            <person name="Nilsson E."/>
            <person name="Simone D."/>
            <person name="Lopez-Fernandez M."/>
            <person name="Wu X."/>
            <person name="de Brujin I."/>
            <person name="Lundin D."/>
            <person name="Andersson A."/>
            <person name="Bertilsson S."/>
            <person name="Dopson M."/>
        </authorList>
    </citation>
    <scope>NUCLEOTIDE SEQUENCE</scope>
    <source>
        <strain evidence="1">MM415B02101</strain>
    </source>
</reference>